<evidence type="ECO:0000313" key="2">
    <source>
        <dbReference type="EMBL" id="SDL94240.1"/>
    </source>
</evidence>
<keyword evidence="3" id="KW-1185">Reference proteome</keyword>
<organism evidence="2 3">
    <name type="scientific">Oryzisolibacter propanilivorax</name>
    <dbReference type="NCBI Taxonomy" id="1527607"/>
    <lineage>
        <taxon>Bacteria</taxon>
        <taxon>Pseudomonadati</taxon>
        <taxon>Pseudomonadota</taxon>
        <taxon>Betaproteobacteria</taxon>
        <taxon>Burkholderiales</taxon>
        <taxon>Comamonadaceae</taxon>
        <taxon>Oryzisolibacter</taxon>
    </lineage>
</organism>
<dbReference type="EMBL" id="FNHP01000001">
    <property type="protein sequence ID" value="SDL94240.1"/>
    <property type="molecule type" value="Genomic_DNA"/>
</dbReference>
<evidence type="ECO:0000313" key="3">
    <source>
        <dbReference type="Proteomes" id="UP000198552"/>
    </source>
</evidence>
<feature type="signal peptide" evidence="1">
    <location>
        <begin position="1"/>
        <end position="23"/>
    </location>
</feature>
<dbReference type="RefSeq" id="WP_091565615.1">
    <property type="nucleotide sequence ID" value="NZ_FNHP01000001.1"/>
</dbReference>
<name>A0A1G9P678_9BURK</name>
<feature type="chain" id="PRO_5011557980" evidence="1">
    <location>
        <begin position="24"/>
        <end position="111"/>
    </location>
</feature>
<sequence length="111" mass="11773">MLRWLLTLLALQFLLGMGVSAYAHGLPVDAGPAPLVATVHDSQHCTAASDLLALEDSPGDVTPDAGIDLPDDQEFHQVCSPRRTAHFSCPGLAEVALACAPPRRLLRPPRA</sequence>
<evidence type="ECO:0000256" key="1">
    <source>
        <dbReference type="SAM" id="SignalP"/>
    </source>
</evidence>
<dbReference type="Proteomes" id="UP000198552">
    <property type="component" value="Unassembled WGS sequence"/>
</dbReference>
<dbReference type="STRING" id="1527607.SAMN05428957_101220"/>
<protein>
    <submittedName>
        <fullName evidence="2">Uncharacterized protein</fullName>
    </submittedName>
</protein>
<gene>
    <name evidence="2" type="ORF">SAMN05428957_101220</name>
</gene>
<accession>A0A1G9P678</accession>
<proteinExistence type="predicted"/>
<dbReference type="AlphaFoldDB" id="A0A1G9P678"/>
<reference evidence="3" key="1">
    <citation type="submission" date="2016-10" db="EMBL/GenBank/DDBJ databases">
        <authorList>
            <person name="Varghese N."/>
            <person name="Submissions S."/>
        </authorList>
    </citation>
    <scope>NUCLEOTIDE SEQUENCE [LARGE SCALE GENOMIC DNA]</scope>
    <source>
        <strain evidence="3">EPL6</strain>
    </source>
</reference>
<keyword evidence="1" id="KW-0732">Signal</keyword>